<evidence type="ECO:0000313" key="2">
    <source>
        <dbReference type="Proteomes" id="UP000443582"/>
    </source>
</evidence>
<sequence>MLKALTLLSLIAIVSCGPISMDRRFLNEMGTEEDDGFALFSPGKAFDTVGGDPSYERYTREEMMERTPASEEDYPEWTQDRRLKRELQGKLNSLRPADREEFYRKERYFENDSQKLYYLSLGRYEQKEYDENLYAYRNQRSFRHNRKTSAKSRNLASVFHYSPRAQAHREIEIGMDKKAVIQRWGNPHRVDTAGNPRLGNERWTFYENGDSKYVFFSKGKVDGWTLE</sequence>
<name>A0ABY0IGF0_9BACT</name>
<comment type="caution">
    <text evidence="1">The sequence shown here is derived from an EMBL/GenBank/DDBJ whole genome shotgun (WGS) entry which is preliminary data.</text>
</comment>
<dbReference type="PROSITE" id="PS51257">
    <property type="entry name" value="PROKAR_LIPOPROTEIN"/>
    <property type="match status" value="1"/>
</dbReference>
<protein>
    <recommendedName>
        <fullName evidence="3">Lipoprotein</fullName>
    </recommendedName>
</protein>
<dbReference type="RefSeq" id="WP_115362029.1">
    <property type="nucleotide sequence ID" value="NZ_QDKL01000002.1"/>
</dbReference>
<organism evidence="1 2">
    <name type="scientific">Halobacteriovorax vibrionivorans</name>
    <dbReference type="NCBI Taxonomy" id="2152716"/>
    <lineage>
        <taxon>Bacteria</taxon>
        <taxon>Pseudomonadati</taxon>
        <taxon>Bdellovibrionota</taxon>
        <taxon>Bacteriovoracia</taxon>
        <taxon>Bacteriovoracales</taxon>
        <taxon>Halobacteriovoraceae</taxon>
        <taxon>Halobacteriovorax</taxon>
    </lineage>
</organism>
<dbReference type="Proteomes" id="UP000443582">
    <property type="component" value="Unassembled WGS sequence"/>
</dbReference>
<keyword evidence="2" id="KW-1185">Reference proteome</keyword>
<proteinExistence type="predicted"/>
<reference evidence="2" key="1">
    <citation type="journal article" date="2019" name="Int. J. Syst. Evol. Microbiol.">
        <title>Halobacteriovorax valvorus sp. nov., a novel prokaryotic predator isolated from coastal seawater of China.</title>
        <authorList>
            <person name="Chen M.-X."/>
        </authorList>
    </citation>
    <scope>NUCLEOTIDE SEQUENCE [LARGE SCALE GENOMIC DNA]</scope>
    <source>
        <strain evidence="2">BL9</strain>
    </source>
</reference>
<accession>A0ABY0IGF0</accession>
<evidence type="ECO:0008006" key="3">
    <source>
        <dbReference type="Google" id="ProtNLM"/>
    </source>
</evidence>
<evidence type="ECO:0000313" key="1">
    <source>
        <dbReference type="EMBL" id="RZF22041.1"/>
    </source>
</evidence>
<dbReference type="EMBL" id="QDKL01000002">
    <property type="protein sequence ID" value="RZF22041.1"/>
    <property type="molecule type" value="Genomic_DNA"/>
</dbReference>
<gene>
    <name evidence="1" type="ORF">DAY19_10185</name>
</gene>